<sequence>MSFDLKPEIPISMLRTKCGDDIENRMSFDLKPEIPIRHMTTKCICGDDIVWTVNRSPVPPLLAERNISESMWARTFDMVHGHYDKQLKTANYFNFCFPAKLWLVFPFVLPCFIPCLLAKIMQLDRRNASRWLEILESQKEIYQRFGIEVTTTNSSGASMGSACVGLQFTVADGPPPIEFTKKAVEADDEVVPISIV</sequence>
<keyword evidence="1" id="KW-0812">Transmembrane</keyword>
<dbReference type="EMBL" id="KV784355">
    <property type="protein sequence ID" value="OEU20292.1"/>
    <property type="molecule type" value="Genomic_DNA"/>
</dbReference>
<dbReference type="InParanoid" id="A0A1E7FQ52"/>
<gene>
    <name evidence="2" type="ORF">FRACYDRAFT_236367</name>
</gene>
<name>A0A1E7FQ52_9STRA</name>
<evidence type="ECO:0000313" key="2">
    <source>
        <dbReference type="EMBL" id="OEU20292.1"/>
    </source>
</evidence>
<accession>A0A1E7FQ52</accession>
<feature type="transmembrane region" description="Helical" evidence="1">
    <location>
        <begin position="101"/>
        <end position="121"/>
    </location>
</feature>
<keyword evidence="1" id="KW-1133">Transmembrane helix</keyword>
<dbReference type="KEGG" id="fcy:FRACYDRAFT_236367"/>
<evidence type="ECO:0000313" key="3">
    <source>
        <dbReference type="Proteomes" id="UP000095751"/>
    </source>
</evidence>
<dbReference type="Proteomes" id="UP000095751">
    <property type="component" value="Unassembled WGS sequence"/>
</dbReference>
<keyword evidence="1" id="KW-0472">Membrane</keyword>
<evidence type="ECO:0000256" key="1">
    <source>
        <dbReference type="SAM" id="Phobius"/>
    </source>
</evidence>
<organism evidence="2 3">
    <name type="scientific">Fragilariopsis cylindrus CCMP1102</name>
    <dbReference type="NCBI Taxonomy" id="635003"/>
    <lineage>
        <taxon>Eukaryota</taxon>
        <taxon>Sar</taxon>
        <taxon>Stramenopiles</taxon>
        <taxon>Ochrophyta</taxon>
        <taxon>Bacillariophyta</taxon>
        <taxon>Bacillariophyceae</taxon>
        <taxon>Bacillariophycidae</taxon>
        <taxon>Bacillariales</taxon>
        <taxon>Bacillariaceae</taxon>
        <taxon>Fragilariopsis</taxon>
    </lineage>
</organism>
<keyword evidence="3" id="KW-1185">Reference proteome</keyword>
<dbReference type="AlphaFoldDB" id="A0A1E7FQ52"/>
<protein>
    <submittedName>
        <fullName evidence="2">Uncharacterized protein</fullName>
    </submittedName>
</protein>
<reference evidence="2 3" key="1">
    <citation type="submission" date="2016-09" db="EMBL/GenBank/DDBJ databases">
        <title>Extensive genetic diversity and differential bi-allelic expression allows diatom success in the polar Southern Ocean.</title>
        <authorList>
            <consortium name="DOE Joint Genome Institute"/>
            <person name="Mock T."/>
            <person name="Otillar R.P."/>
            <person name="Strauss J."/>
            <person name="Dupont C."/>
            <person name="Frickenhaus S."/>
            <person name="Maumus F."/>
            <person name="Mcmullan M."/>
            <person name="Sanges R."/>
            <person name="Schmutz J."/>
            <person name="Toseland A."/>
            <person name="Valas R."/>
            <person name="Veluchamy A."/>
            <person name="Ward B.J."/>
            <person name="Allen A."/>
            <person name="Barry K."/>
            <person name="Falciatore A."/>
            <person name="Ferrante M."/>
            <person name="Fortunato A.E."/>
            <person name="Gloeckner G."/>
            <person name="Gruber A."/>
            <person name="Hipkin R."/>
            <person name="Janech M."/>
            <person name="Kroth P."/>
            <person name="Leese F."/>
            <person name="Lindquist E."/>
            <person name="Lyon B.R."/>
            <person name="Martin J."/>
            <person name="Mayer C."/>
            <person name="Parker M."/>
            <person name="Quesneville H."/>
            <person name="Raymond J."/>
            <person name="Uhlig C."/>
            <person name="Valentin K.U."/>
            <person name="Worden A.Z."/>
            <person name="Armbrust E.V."/>
            <person name="Bowler C."/>
            <person name="Green B."/>
            <person name="Moulton V."/>
            <person name="Van Oosterhout C."/>
            <person name="Grigoriev I."/>
        </authorList>
    </citation>
    <scope>NUCLEOTIDE SEQUENCE [LARGE SCALE GENOMIC DNA]</scope>
    <source>
        <strain evidence="2 3">CCMP1102</strain>
    </source>
</reference>
<proteinExistence type="predicted"/>